<dbReference type="InterPro" id="IPR014030">
    <property type="entry name" value="Ketoacyl_synth_N"/>
</dbReference>
<dbReference type="PANTHER" id="PTHR43775:SF37">
    <property type="entry name" value="SI:DKEY-61P9.11"/>
    <property type="match status" value="1"/>
</dbReference>
<keyword evidence="1" id="KW-0596">Phosphopantetheine</keyword>
<dbReference type="Gene3D" id="3.40.47.10">
    <property type="match status" value="1"/>
</dbReference>
<evidence type="ECO:0000313" key="4">
    <source>
        <dbReference type="Proteomes" id="UP000515153"/>
    </source>
</evidence>
<reference evidence="5" key="2">
    <citation type="submission" date="2019-10" db="EMBL/GenBank/DDBJ databases">
        <authorList>
            <consortium name="NCBI Genome Project"/>
        </authorList>
    </citation>
    <scope>NUCLEOTIDE SEQUENCE</scope>
    <source>
        <strain evidence="5">NI907</strain>
    </source>
</reference>
<keyword evidence="2" id="KW-0597">Phosphoprotein</keyword>
<dbReference type="GO" id="GO:0044550">
    <property type="term" value="P:secondary metabolite biosynthetic process"/>
    <property type="evidence" value="ECO:0007669"/>
    <property type="project" value="TreeGrafter"/>
</dbReference>
<sequence length="103" mass="11661">MAAPQKEKRIPIAIIGMGYAYSTTFNRWKSDVFHHPNNKSRVNTLATKGGYFFREDPYKWNAAFFNITAVKANVLDPKQRIVIKVVYEAFKNAGLPIPKIAGT</sequence>
<dbReference type="PANTHER" id="PTHR43775">
    <property type="entry name" value="FATTY ACID SYNTHASE"/>
    <property type="match status" value="1"/>
</dbReference>
<reference evidence="5" key="3">
    <citation type="submission" date="2025-08" db="UniProtKB">
        <authorList>
            <consortium name="RefSeq"/>
        </authorList>
    </citation>
    <scope>IDENTIFICATION</scope>
    <source>
        <strain evidence="5">NI907</strain>
    </source>
</reference>
<dbReference type="GO" id="GO:0004312">
    <property type="term" value="F:fatty acid synthase activity"/>
    <property type="evidence" value="ECO:0007669"/>
    <property type="project" value="TreeGrafter"/>
</dbReference>
<keyword evidence="4" id="KW-1185">Reference proteome</keyword>
<organism evidence="4 5">
    <name type="scientific">Pyricularia grisea</name>
    <name type="common">Crabgrass-specific blast fungus</name>
    <name type="synonym">Magnaporthe grisea</name>
    <dbReference type="NCBI Taxonomy" id="148305"/>
    <lineage>
        <taxon>Eukaryota</taxon>
        <taxon>Fungi</taxon>
        <taxon>Dikarya</taxon>
        <taxon>Ascomycota</taxon>
        <taxon>Pezizomycotina</taxon>
        <taxon>Sordariomycetes</taxon>
        <taxon>Sordariomycetidae</taxon>
        <taxon>Magnaporthales</taxon>
        <taxon>Pyriculariaceae</taxon>
        <taxon>Pyricularia</taxon>
    </lineage>
</organism>
<dbReference type="SUPFAM" id="SSF53901">
    <property type="entry name" value="Thiolase-like"/>
    <property type="match status" value="1"/>
</dbReference>
<accession>A0A6P8BL59</accession>
<evidence type="ECO:0000256" key="1">
    <source>
        <dbReference type="ARBA" id="ARBA00022450"/>
    </source>
</evidence>
<evidence type="ECO:0000313" key="5">
    <source>
        <dbReference type="RefSeq" id="XP_030988028.1"/>
    </source>
</evidence>
<dbReference type="InterPro" id="IPR016039">
    <property type="entry name" value="Thiolase-like"/>
</dbReference>
<proteinExistence type="predicted"/>
<dbReference type="AlphaFoldDB" id="A0A6P8BL59"/>
<dbReference type="RefSeq" id="XP_030988028.1">
    <property type="nucleotide sequence ID" value="XM_031122677.1"/>
</dbReference>
<protein>
    <recommendedName>
        <fullName evidence="3">Beta-ketoacyl synthase-like N-terminal domain-containing protein</fullName>
    </recommendedName>
</protein>
<feature type="domain" description="Beta-ketoacyl synthase-like N-terminal" evidence="3">
    <location>
        <begin position="25"/>
        <end position="100"/>
    </location>
</feature>
<dbReference type="KEGG" id="pgri:PgNI_02616"/>
<dbReference type="Pfam" id="PF00109">
    <property type="entry name" value="ketoacyl-synt"/>
    <property type="match status" value="1"/>
</dbReference>
<evidence type="ECO:0000256" key="2">
    <source>
        <dbReference type="ARBA" id="ARBA00022553"/>
    </source>
</evidence>
<dbReference type="Proteomes" id="UP000515153">
    <property type="component" value="Unplaced"/>
</dbReference>
<gene>
    <name evidence="5" type="ORF">PgNI_02616</name>
</gene>
<dbReference type="GeneID" id="41957588"/>
<evidence type="ECO:0000259" key="3">
    <source>
        <dbReference type="Pfam" id="PF00109"/>
    </source>
</evidence>
<dbReference type="GO" id="GO:0006633">
    <property type="term" value="P:fatty acid biosynthetic process"/>
    <property type="evidence" value="ECO:0007669"/>
    <property type="project" value="TreeGrafter"/>
</dbReference>
<dbReference type="InterPro" id="IPR050091">
    <property type="entry name" value="PKS_NRPS_Biosynth_Enz"/>
</dbReference>
<reference evidence="5" key="1">
    <citation type="journal article" date="2019" name="Mol. Biol. Evol.">
        <title>Blast fungal genomes show frequent chromosomal changes, gene gains and losses, and effector gene turnover.</title>
        <authorList>
            <person name="Gomez Luciano L.B."/>
            <person name="Jason Tsai I."/>
            <person name="Chuma I."/>
            <person name="Tosa Y."/>
            <person name="Chen Y.H."/>
            <person name="Li J.Y."/>
            <person name="Li M.Y."/>
            <person name="Jade Lu M.Y."/>
            <person name="Nakayashiki H."/>
            <person name="Li W.H."/>
        </authorList>
    </citation>
    <scope>NUCLEOTIDE SEQUENCE</scope>
    <source>
        <strain evidence="5">NI907</strain>
    </source>
</reference>
<name>A0A6P8BL59_PYRGI</name>